<keyword evidence="1" id="KW-0479">Metal-binding</keyword>
<dbReference type="InterPro" id="IPR019787">
    <property type="entry name" value="Znf_PHD-finger"/>
</dbReference>
<evidence type="ECO:0000313" key="8">
    <source>
        <dbReference type="Proteomes" id="UP001549921"/>
    </source>
</evidence>
<organism evidence="7 8">
    <name type="scientific">Loxostege sticticalis</name>
    <name type="common">Beet webworm moth</name>
    <dbReference type="NCBI Taxonomy" id="481309"/>
    <lineage>
        <taxon>Eukaryota</taxon>
        <taxon>Metazoa</taxon>
        <taxon>Ecdysozoa</taxon>
        <taxon>Arthropoda</taxon>
        <taxon>Hexapoda</taxon>
        <taxon>Insecta</taxon>
        <taxon>Pterygota</taxon>
        <taxon>Neoptera</taxon>
        <taxon>Endopterygota</taxon>
        <taxon>Lepidoptera</taxon>
        <taxon>Glossata</taxon>
        <taxon>Ditrysia</taxon>
        <taxon>Pyraloidea</taxon>
        <taxon>Crambidae</taxon>
        <taxon>Pyraustinae</taxon>
        <taxon>Loxostege</taxon>
    </lineage>
</organism>
<evidence type="ECO:0000256" key="1">
    <source>
        <dbReference type="ARBA" id="ARBA00022723"/>
    </source>
</evidence>
<keyword evidence="2 4" id="KW-0863">Zinc-finger</keyword>
<feature type="compositionally biased region" description="Polar residues" evidence="5">
    <location>
        <begin position="165"/>
        <end position="186"/>
    </location>
</feature>
<reference evidence="7 8" key="1">
    <citation type="submission" date="2024-06" db="EMBL/GenBank/DDBJ databases">
        <title>A chromosome-level genome assembly of beet webworm, Loxostege sticticalis.</title>
        <authorList>
            <person name="Zhang Y."/>
        </authorList>
    </citation>
    <scope>NUCLEOTIDE SEQUENCE [LARGE SCALE GENOMIC DNA]</scope>
    <source>
        <strain evidence="7">AQ028</strain>
        <tissue evidence="7">Male pupae</tissue>
    </source>
</reference>
<keyword evidence="3" id="KW-0862">Zinc</keyword>
<feature type="domain" description="PHD-type" evidence="6">
    <location>
        <begin position="1"/>
        <end position="52"/>
    </location>
</feature>
<feature type="compositionally biased region" description="Polar residues" evidence="5">
    <location>
        <begin position="220"/>
        <end position="232"/>
    </location>
</feature>
<evidence type="ECO:0000256" key="5">
    <source>
        <dbReference type="SAM" id="MobiDB-lite"/>
    </source>
</evidence>
<accession>A0ABD0SBN2</accession>
<dbReference type="InterPro" id="IPR001965">
    <property type="entry name" value="Znf_PHD"/>
</dbReference>
<protein>
    <recommendedName>
        <fullName evidence="6">PHD-type domain-containing protein</fullName>
    </recommendedName>
</protein>
<feature type="region of interest" description="Disordered" evidence="5">
    <location>
        <begin position="155"/>
        <end position="186"/>
    </location>
</feature>
<evidence type="ECO:0000313" key="7">
    <source>
        <dbReference type="EMBL" id="KAL0811466.1"/>
    </source>
</evidence>
<comment type="caution">
    <text evidence="7">The sequence shown here is derived from an EMBL/GenBank/DDBJ whole genome shotgun (WGS) entry which is preliminary data.</text>
</comment>
<gene>
    <name evidence="7" type="ORF">ABMA28_009866</name>
</gene>
<evidence type="ECO:0000256" key="2">
    <source>
        <dbReference type="ARBA" id="ARBA00022771"/>
    </source>
</evidence>
<dbReference type="InterPro" id="IPR013083">
    <property type="entry name" value="Znf_RING/FYVE/PHD"/>
</dbReference>
<feature type="compositionally biased region" description="Low complexity" evidence="5">
    <location>
        <begin position="233"/>
        <end position="253"/>
    </location>
</feature>
<proteinExistence type="predicted"/>
<evidence type="ECO:0000256" key="3">
    <source>
        <dbReference type="ARBA" id="ARBA00022833"/>
    </source>
</evidence>
<dbReference type="PROSITE" id="PS01359">
    <property type="entry name" value="ZF_PHD_1"/>
    <property type="match status" value="1"/>
</dbReference>
<dbReference type="AlphaFoldDB" id="A0ABD0SBN2"/>
<dbReference type="Proteomes" id="UP001549921">
    <property type="component" value="Unassembled WGS sequence"/>
</dbReference>
<dbReference type="GO" id="GO:0008270">
    <property type="term" value="F:zinc ion binding"/>
    <property type="evidence" value="ECO:0007669"/>
    <property type="project" value="UniProtKB-KW"/>
</dbReference>
<evidence type="ECO:0000256" key="4">
    <source>
        <dbReference type="PROSITE-ProRule" id="PRU00146"/>
    </source>
</evidence>
<feature type="region of interest" description="Disordered" evidence="5">
    <location>
        <begin position="220"/>
        <end position="262"/>
    </location>
</feature>
<name>A0ABD0SBN2_LOXSC</name>
<dbReference type="SMART" id="SM00249">
    <property type="entry name" value="PHD"/>
    <property type="match status" value="1"/>
</dbReference>
<dbReference type="Gene3D" id="3.30.40.10">
    <property type="entry name" value="Zinc/RING finger domain, C3HC4 (zinc finger)"/>
    <property type="match status" value="1"/>
</dbReference>
<dbReference type="SUPFAM" id="SSF57903">
    <property type="entry name" value="FYVE/PHD zinc finger"/>
    <property type="match status" value="1"/>
</dbReference>
<sequence>MICAACRDVIDGKEKYLRCVIESCSKSYHIACAGGNVFELDISWICPECRCSTKKGGDNSCTPVGSAKKARENVTVRKIPPATHPVDDSFVAQPSELSIDEVQCLRLEIQSLKSHISHAVSLLKSYELKMSDYAIEIKELHKKLDAVAISSAFGQPSPADKSWMDNMTASSPPSKAHTSTQSQSNEALSALEAPLDSEPNKREQKKVINKANHNKLSLFTNTTAGSPQAQSYSTNQQSEVTTVTTEGEAASATNHQVSDSGTWTEVRKRKHLRPVSLCGKANPAKTSLKAVEPRKYIHLWNMESNAEE</sequence>
<dbReference type="PROSITE" id="PS50016">
    <property type="entry name" value="ZF_PHD_2"/>
    <property type="match status" value="1"/>
</dbReference>
<dbReference type="CDD" id="cd15489">
    <property type="entry name" value="PHD_SF"/>
    <property type="match status" value="1"/>
</dbReference>
<evidence type="ECO:0000259" key="6">
    <source>
        <dbReference type="PROSITE" id="PS50016"/>
    </source>
</evidence>
<dbReference type="InterPro" id="IPR011011">
    <property type="entry name" value="Znf_FYVE_PHD"/>
</dbReference>
<dbReference type="EMBL" id="JBEDNZ010000024">
    <property type="protein sequence ID" value="KAL0811466.1"/>
    <property type="molecule type" value="Genomic_DNA"/>
</dbReference>
<feature type="non-terminal residue" evidence="7">
    <location>
        <position position="308"/>
    </location>
</feature>
<dbReference type="InterPro" id="IPR019786">
    <property type="entry name" value="Zinc_finger_PHD-type_CS"/>
</dbReference>